<sequence length="53" mass="6619">MPQMSPMNWLTLFLMFTGTLIMFSFMNYFTMYSYPLYNKSTKDQCIFMFNWKW</sequence>
<gene>
    <name evidence="2" type="primary">ATP8</name>
</gene>
<evidence type="ECO:0000313" key="2">
    <source>
        <dbReference type="EMBL" id="AQM40125.1"/>
    </source>
</evidence>
<keyword evidence="1" id="KW-0812">Transmembrane</keyword>
<protein>
    <submittedName>
        <fullName evidence="2">ATP synthase F0 subunit 8</fullName>
    </submittedName>
</protein>
<name>A0A1Q1MPW7_9ORTH</name>
<organism evidence="2">
    <name type="scientific">Lipotactes tripyrga</name>
    <dbReference type="NCBI Taxonomy" id="948390"/>
    <lineage>
        <taxon>Eukaryota</taxon>
        <taxon>Metazoa</taxon>
        <taxon>Ecdysozoa</taxon>
        <taxon>Arthropoda</taxon>
        <taxon>Hexapoda</taxon>
        <taxon>Insecta</taxon>
        <taxon>Pterygota</taxon>
        <taxon>Neoptera</taxon>
        <taxon>Polyneoptera</taxon>
        <taxon>Orthoptera</taxon>
        <taxon>Ensifera</taxon>
        <taxon>Tettigoniidea</taxon>
        <taxon>Tettigonioidea</taxon>
        <taxon>Tettigoniidae</taxon>
        <taxon>Lipotactinae</taxon>
        <taxon>Lipotactes</taxon>
    </lineage>
</organism>
<dbReference type="RefSeq" id="YP_009349951.1">
    <property type="nucleotide sequence ID" value="NC_033996.1"/>
</dbReference>
<proteinExistence type="predicted"/>
<dbReference type="CTD" id="4509"/>
<keyword evidence="2" id="KW-0496">Mitochondrion</keyword>
<reference evidence="2" key="1">
    <citation type="submission" date="2016-04" db="EMBL/GenBank/DDBJ databases">
        <title>Towards a higher-level phylogeny of ensiferan insects inferred from mitochondrial genome sequences.</title>
        <authorList>
            <person name="Zhou Z.J."/>
        </authorList>
    </citation>
    <scope>NUCLEOTIDE SEQUENCE</scope>
</reference>
<dbReference type="AlphaFoldDB" id="A0A1Q1MPW7"/>
<keyword evidence="1" id="KW-0472">Membrane</keyword>
<keyword evidence="1" id="KW-1133">Transmembrane helix</keyword>
<accession>A0A1Q1MPW7</accession>
<dbReference type="GeneID" id="31086026"/>
<dbReference type="EMBL" id="KX057736">
    <property type="protein sequence ID" value="AQM40125.1"/>
    <property type="molecule type" value="Genomic_DNA"/>
</dbReference>
<geneLocation type="mitochondrion" evidence="2"/>
<evidence type="ECO:0000256" key="1">
    <source>
        <dbReference type="SAM" id="Phobius"/>
    </source>
</evidence>
<feature type="transmembrane region" description="Helical" evidence="1">
    <location>
        <begin position="6"/>
        <end position="29"/>
    </location>
</feature>